<evidence type="ECO:0000313" key="4">
    <source>
        <dbReference type="EMBL" id="MFC7088114.1"/>
    </source>
</evidence>
<accession>A0ABW2EQ38</accession>
<comment type="cofactor">
    <cofactor evidence="1">
        <name>Mg(2+)</name>
        <dbReference type="ChEBI" id="CHEBI:18420"/>
    </cofactor>
</comment>
<name>A0ABW2EQ38_9GAMM</name>
<evidence type="ECO:0000259" key="3">
    <source>
        <dbReference type="PROSITE" id="PS51462"/>
    </source>
</evidence>
<evidence type="ECO:0000313" key="5">
    <source>
        <dbReference type="Proteomes" id="UP001596411"/>
    </source>
</evidence>
<dbReference type="InterPro" id="IPR000086">
    <property type="entry name" value="NUDIX_hydrolase_dom"/>
</dbReference>
<keyword evidence="5" id="KW-1185">Reference proteome</keyword>
<sequence length="139" mass="15221">MSSAPPTLYVAAAVIHDGRGRLLLVRKRDTRAFMQAGGKIEPGETPEAALRRELGEELGCLPRRLRYLGEYLAPAANEPGHRLHAHLFQVELDAAPQPGAEIDTLCWVTPAQAQRLALAPLTRDQVLPLMERLEVDAAV</sequence>
<comment type="caution">
    <text evidence="4">The sequence shown here is derived from an EMBL/GenBank/DDBJ whole genome shotgun (WGS) entry which is preliminary data.</text>
</comment>
<dbReference type="InterPro" id="IPR020084">
    <property type="entry name" value="NUDIX_hydrolase_CS"/>
</dbReference>
<dbReference type="PANTHER" id="PTHR43046">
    <property type="entry name" value="GDP-MANNOSE MANNOSYL HYDROLASE"/>
    <property type="match status" value="1"/>
</dbReference>
<dbReference type="RefSeq" id="WP_346061401.1">
    <property type="nucleotide sequence ID" value="NZ_BAAADR010000004.1"/>
</dbReference>
<dbReference type="PANTHER" id="PTHR43046:SF2">
    <property type="entry name" value="8-OXO-DGTP DIPHOSPHATASE-RELATED"/>
    <property type="match status" value="1"/>
</dbReference>
<dbReference type="InterPro" id="IPR015797">
    <property type="entry name" value="NUDIX_hydrolase-like_dom_sf"/>
</dbReference>
<dbReference type="SUPFAM" id="SSF55811">
    <property type="entry name" value="Nudix"/>
    <property type="match status" value="1"/>
</dbReference>
<organism evidence="4 5">
    <name type="scientific">Halomonas salifodinae</name>
    <dbReference type="NCBI Taxonomy" id="438745"/>
    <lineage>
        <taxon>Bacteria</taxon>
        <taxon>Pseudomonadati</taxon>
        <taxon>Pseudomonadota</taxon>
        <taxon>Gammaproteobacteria</taxon>
        <taxon>Oceanospirillales</taxon>
        <taxon>Halomonadaceae</taxon>
        <taxon>Halomonas</taxon>
    </lineage>
</organism>
<dbReference type="PROSITE" id="PS51462">
    <property type="entry name" value="NUDIX"/>
    <property type="match status" value="1"/>
</dbReference>
<dbReference type="PROSITE" id="PS00893">
    <property type="entry name" value="NUDIX_BOX"/>
    <property type="match status" value="1"/>
</dbReference>
<dbReference type="CDD" id="cd04690">
    <property type="entry name" value="NUDIX_Hydrolase"/>
    <property type="match status" value="1"/>
</dbReference>
<dbReference type="Proteomes" id="UP001596411">
    <property type="component" value="Unassembled WGS sequence"/>
</dbReference>
<evidence type="ECO:0000256" key="1">
    <source>
        <dbReference type="ARBA" id="ARBA00001946"/>
    </source>
</evidence>
<feature type="domain" description="Nudix hydrolase" evidence="3">
    <location>
        <begin position="5"/>
        <end position="131"/>
    </location>
</feature>
<dbReference type="EMBL" id="JBHSZP010000002">
    <property type="protein sequence ID" value="MFC7088114.1"/>
    <property type="molecule type" value="Genomic_DNA"/>
</dbReference>
<reference evidence="5" key="1">
    <citation type="journal article" date="2019" name="Int. J. Syst. Evol. Microbiol.">
        <title>The Global Catalogue of Microorganisms (GCM) 10K type strain sequencing project: providing services to taxonomists for standard genome sequencing and annotation.</title>
        <authorList>
            <consortium name="The Broad Institute Genomics Platform"/>
            <consortium name="The Broad Institute Genome Sequencing Center for Infectious Disease"/>
            <person name="Wu L."/>
            <person name="Ma J."/>
        </authorList>
    </citation>
    <scope>NUCLEOTIDE SEQUENCE [LARGE SCALE GENOMIC DNA]</scope>
    <source>
        <strain evidence="5">CGMCC 1.13666</strain>
    </source>
</reference>
<keyword evidence="2" id="KW-0378">Hydrolase</keyword>
<dbReference type="Pfam" id="PF00293">
    <property type="entry name" value="NUDIX"/>
    <property type="match status" value="1"/>
</dbReference>
<gene>
    <name evidence="4" type="ORF">ACFQH5_00930</name>
</gene>
<dbReference type="Gene3D" id="3.90.79.10">
    <property type="entry name" value="Nucleoside Triphosphate Pyrophosphohydrolase"/>
    <property type="match status" value="1"/>
</dbReference>
<proteinExistence type="predicted"/>
<evidence type="ECO:0000256" key="2">
    <source>
        <dbReference type="ARBA" id="ARBA00022801"/>
    </source>
</evidence>
<protein>
    <submittedName>
        <fullName evidence="4">NUDIX domain-containing protein</fullName>
    </submittedName>
</protein>